<proteinExistence type="predicted"/>
<keyword evidence="4" id="KW-1185">Reference proteome</keyword>
<reference evidence="3 4" key="1">
    <citation type="submission" date="2024-01" db="EMBL/GenBank/DDBJ databases">
        <title>A draft genome for a cacao thread blight-causing isolate of Paramarasmius palmivorus.</title>
        <authorList>
            <person name="Baruah I.K."/>
            <person name="Bukari Y."/>
            <person name="Amoako-Attah I."/>
            <person name="Meinhardt L.W."/>
            <person name="Bailey B.A."/>
            <person name="Cohen S.P."/>
        </authorList>
    </citation>
    <scope>NUCLEOTIDE SEQUENCE [LARGE SCALE GENOMIC DNA]</scope>
    <source>
        <strain evidence="3 4">GH-12</strain>
    </source>
</reference>
<dbReference type="EMBL" id="JAYKXP010000196">
    <property type="protein sequence ID" value="KAK7019812.1"/>
    <property type="molecule type" value="Genomic_DNA"/>
</dbReference>
<comment type="caution">
    <text evidence="3">The sequence shown here is derived from an EMBL/GenBank/DDBJ whole genome shotgun (WGS) entry which is preliminary data.</text>
</comment>
<feature type="chain" id="PRO_5043429630" evidence="2">
    <location>
        <begin position="21"/>
        <end position="115"/>
    </location>
</feature>
<gene>
    <name evidence="3" type="ORF">VNI00_017901</name>
</gene>
<keyword evidence="2" id="KW-0732">Signal</keyword>
<feature type="region of interest" description="Disordered" evidence="1">
    <location>
        <begin position="17"/>
        <end position="38"/>
    </location>
</feature>
<evidence type="ECO:0000313" key="4">
    <source>
        <dbReference type="Proteomes" id="UP001383192"/>
    </source>
</evidence>
<sequence length="115" mass="12162">MTCSSLLALSSAILDKPTKAAQNPGPIGAPTTTTQEGIPFLPTPFQYTTTIGGVKTAIQDTFTPPLGFPSTVLTKIPATGSILGYSEWLAQYRSTATNSASSPIRWLTERTRGMV</sequence>
<dbReference type="AlphaFoldDB" id="A0AAW0B573"/>
<name>A0AAW0B573_9AGAR</name>
<feature type="signal peptide" evidence="2">
    <location>
        <begin position="1"/>
        <end position="20"/>
    </location>
</feature>
<organism evidence="3 4">
    <name type="scientific">Paramarasmius palmivorus</name>
    <dbReference type="NCBI Taxonomy" id="297713"/>
    <lineage>
        <taxon>Eukaryota</taxon>
        <taxon>Fungi</taxon>
        <taxon>Dikarya</taxon>
        <taxon>Basidiomycota</taxon>
        <taxon>Agaricomycotina</taxon>
        <taxon>Agaricomycetes</taxon>
        <taxon>Agaricomycetidae</taxon>
        <taxon>Agaricales</taxon>
        <taxon>Marasmiineae</taxon>
        <taxon>Marasmiaceae</taxon>
        <taxon>Paramarasmius</taxon>
    </lineage>
</organism>
<evidence type="ECO:0000313" key="3">
    <source>
        <dbReference type="EMBL" id="KAK7019812.1"/>
    </source>
</evidence>
<dbReference type="Proteomes" id="UP001383192">
    <property type="component" value="Unassembled WGS sequence"/>
</dbReference>
<evidence type="ECO:0000256" key="2">
    <source>
        <dbReference type="SAM" id="SignalP"/>
    </source>
</evidence>
<protein>
    <submittedName>
        <fullName evidence="3">Uncharacterized protein</fullName>
    </submittedName>
</protein>
<accession>A0AAW0B573</accession>
<evidence type="ECO:0000256" key="1">
    <source>
        <dbReference type="SAM" id="MobiDB-lite"/>
    </source>
</evidence>